<reference evidence="1" key="1">
    <citation type="submission" date="2018-04" db="EMBL/GenBank/DDBJ databases">
        <authorList>
            <person name="Go L.Y."/>
            <person name="Mitchell J.A."/>
        </authorList>
    </citation>
    <scope>NUCLEOTIDE SEQUENCE</scope>
    <source>
        <strain evidence="1">WBAD</strain>
    </source>
</reference>
<dbReference type="EMBL" id="OUNE01000224">
    <property type="protein sequence ID" value="SPP33558.1"/>
    <property type="molecule type" value="Genomic_DNA"/>
</dbReference>
<sequence>MNQLNAVIKHHPDVGKGDSFFIIIDRNNIMGATAYTNVKNPSYGLTKAIKLRNRGLFRLHGIGN</sequence>
<evidence type="ECO:0000313" key="1">
    <source>
        <dbReference type="EMBL" id="SPP33558.1"/>
    </source>
</evidence>
<accession>A0A3B0IWQ3</accession>
<gene>
    <name evidence="1" type="ORF">WBAD_1243</name>
</gene>
<proteinExistence type="predicted"/>
<dbReference type="AlphaFoldDB" id="A0A3B0IWQ3"/>
<organism evidence="1">
    <name type="scientific">Wolbachia endosymbiont of Aleurodicus dispersus</name>
    <dbReference type="NCBI Taxonomy" id="1288877"/>
    <lineage>
        <taxon>Bacteria</taxon>
        <taxon>Pseudomonadati</taxon>
        <taxon>Pseudomonadota</taxon>
        <taxon>Alphaproteobacteria</taxon>
        <taxon>Rickettsiales</taxon>
        <taxon>Anaplasmataceae</taxon>
        <taxon>Wolbachieae</taxon>
        <taxon>Wolbachia</taxon>
    </lineage>
</organism>
<name>A0A3B0IWQ3_9RICK</name>
<protein>
    <submittedName>
        <fullName evidence="1">Uncharacterized protein</fullName>
    </submittedName>
</protein>